<evidence type="ECO:0000259" key="3">
    <source>
        <dbReference type="Pfam" id="PF02775"/>
    </source>
</evidence>
<proteinExistence type="inferred from homology"/>
<dbReference type="CDD" id="cd07035">
    <property type="entry name" value="TPP_PYR_POX_like"/>
    <property type="match status" value="1"/>
</dbReference>
<dbReference type="Gene3D" id="3.40.50.970">
    <property type="match status" value="2"/>
</dbReference>
<dbReference type="RefSeq" id="WP_151651289.1">
    <property type="nucleotide sequence ID" value="NZ_WBVX01000004.1"/>
</dbReference>
<dbReference type="Pfam" id="PF02776">
    <property type="entry name" value="TPP_enzyme_N"/>
    <property type="match status" value="1"/>
</dbReference>
<comment type="similarity">
    <text evidence="1">Belongs to the TPP enzyme family.</text>
</comment>
<organism evidence="5 6">
    <name type="scientific">Brucella tritici</name>
    <dbReference type="NCBI Taxonomy" id="94626"/>
    <lineage>
        <taxon>Bacteria</taxon>
        <taxon>Pseudomonadati</taxon>
        <taxon>Pseudomonadota</taxon>
        <taxon>Alphaproteobacteria</taxon>
        <taxon>Hyphomicrobiales</taxon>
        <taxon>Brucellaceae</taxon>
        <taxon>Brucella/Ochrobactrum group</taxon>
        <taxon>Brucella</taxon>
    </lineage>
</organism>
<dbReference type="EMBL" id="WBVX01000004">
    <property type="protein sequence ID" value="KAB2688363.1"/>
    <property type="molecule type" value="Genomic_DNA"/>
</dbReference>
<name>A0A6L3YUB2_9HYPH</name>
<dbReference type="AlphaFoldDB" id="A0A6L3YUB2"/>
<dbReference type="InterPro" id="IPR011766">
    <property type="entry name" value="TPP_enzyme_TPP-bd"/>
</dbReference>
<dbReference type="SUPFAM" id="SSF52518">
    <property type="entry name" value="Thiamin diphosphate-binding fold (THDP-binding)"/>
    <property type="match status" value="2"/>
</dbReference>
<evidence type="ECO:0000256" key="1">
    <source>
        <dbReference type="ARBA" id="ARBA00007812"/>
    </source>
</evidence>
<dbReference type="CDD" id="cd02002">
    <property type="entry name" value="TPP_BFDC"/>
    <property type="match status" value="1"/>
</dbReference>
<comment type="caution">
    <text evidence="5">The sequence shown here is derived from an EMBL/GenBank/DDBJ whole genome shotgun (WGS) entry which is preliminary data.</text>
</comment>
<dbReference type="GO" id="GO:0050660">
    <property type="term" value="F:flavin adenine dinucleotide binding"/>
    <property type="evidence" value="ECO:0007669"/>
    <property type="project" value="TreeGrafter"/>
</dbReference>
<dbReference type="PANTHER" id="PTHR18968">
    <property type="entry name" value="THIAMINE PYROPHOSPHATE ENZYMES"/>
    <property type="match status" value="1"/>
</dbReference>
<keyword evidence="2" id="KW-0786">Thiamine pyrophosphate</keyword>
<sequence>MSNTPPNDDPYLIGAEALVHTLIAGDVTTCFANPGTSEMHFVSALDRIPGIRCVLGLQENVVTGMADGYFRVTGKPASTLLHCGPGLANGIANLHNARRAGAGIVNIVGDHAVPHVAFDSPLTADVVSLAETCSDWVAYSTSPASIGADAARAIQAARADNGHVASLILPADVSWNEGGKVGGILPDIEPQSPSPLQIDRAVAACRSGGRVVMVLGSAALGVEAQPLLAGLQQAGIDLRISQLAGLVPVGRGRMAIPRVPYVVDVALEALAPFDHVILVNCPPPTAFFLYPGRPSRVTRTDAEVFHLSRPEQDAIAALQALASRLEIEPCSPPVVARPFTEVEGRITPDGLAEIVCSLMPENAIISDESLTQGAGFPSRIASMAPCQWMTMVGGAIGGGLPMATGAAIGAAENGESERRIVSLQADGSAAYTMQSLWTQARESLPCTTVLLNNRKYEILLGEYAKVGANPGETAHSMLSLDKPAIDWAGLAQSFGVMAKTVTTLEELRDAFEEAIAHDGPYLINAMMG</sequence>
<dbReference type="InterPro" id="IPR045229">
    <property type="entry name" value="TPP_enz"/>
</dbReference>
<dbReference type="InterPro" id="IPR029061">
    <property type="entry name" value="THDP-binding"/>
</dbReference>
<dbReference type="Proteomes" id="UP000481643">
    <property type="component" value="Unassembled WGS sequence"/>
</dbReference>
<dbReference type="InterPro" id="IPR012001">
    <property type="entry name" value="Thiamin_PyroP_enz_TPP-bd_dom"/>
</dbReference>
<feature type="domain" description="Thiamine pyrophosphate enzyme TPP-binding" evidence="3">
    <location>
        <begin position="384"/>
        <end position="524"/>
    </location>
</feature>
<dbReference type="NCBIfam" id="NF005760">
    <property type="entry name" value="PRK07586.1"/>
    <property type="match status" value="1"/>
</dbReference>
<gene>
    <name evidence="5" type="ORF">F9L08_05565</name>
</gene>
<reference evidence="5 6" key="1">
    <citation type="submission" date="2019-09" db="EMBL/GenBank/DDBJ databases">
        <title>Taxonomic organization of the family Brucellaceae based on a phylogenomic approach.</title>
        <authorList>
            <person name="Leclercq S."/>
            <person name="Cloeckaert A."/>
            <person name="Zygmunt M.S."/>
        </authorList>
    </citation>
    <scope>NUCLEOTIDE SEQUENCE [LARGE SCALE GENOMIC DNA]</scope>
    <source>
        <strain evidence="5 6">WS1830</strain>
    </source>
</reference>
<dbReference type="GO" id="GO:0030976">
    <property type="term" value="F:thiamine pyrophosphate binding"/>
    <property type="evidence" value="ECO:0007669"/>
    <property type="project" value="InterPro"/>
</dbReference>
<protein>
    <submittedName>
        <fullName evidence="5">Acetolactate synthase large subunit</fullName>
    </submittedName>
</protein>
<dbReference type="PANTHER" id="PTHR18968:SF86">
    <property type="entry name" value="ACETOLACTATE SYNTHASE LARGE SUBUNIT ILVX-RELATED"/>
    <property type="match status" value="1"/>
</dbReference>
<evidence type="ECO:0000313" key="5">
    <source>
        <dbReference type="EMBL" id="KAB2688363.1"/>
    </source>
</evidence>
<dbReference type="GO" id="GO:0003984">
    <property type="term" value="F:acetolactate synthase activity"/>
    <property type="evidence" value="ECO:0007669"/>
    <property type="project" value="TreeGrafter"/>
</dbReference>
<feature type="domain" description="Thiamine pyrophosphate enzyme N-terminal TPP-binding" evidence="4">
    <location>
        <begin position="14"/>
        <end position="117"/>
    </location>
</feature>
<accession>A0A6L3YUB2</accession>
<evidence type="ECO:0000313" key="6">
    <source>
        <dbReference type="Proteomes" id="UP000481643"/>
    </source>
</evidence>
<evidence type="ECO:0000259" key="4">
    <source>
        <dbReference type="Pfam" id="PF02776"/>
    </source>
</evidence>
<evidence type="ECO:0000256" key="2">
    <source>
        <dbReference type="ARBA" id="ARBA00023052"/>
    </source>
</evidence>
<dbReference type="Pfam" id="PF02775">
    <property type="entry name" value="TPP_enzyme_C"/>
    <property type="match status" value="1"/>
</dbReference>
<dbReference type="GO" id="GO:0044281">
    <property type="term" value="P:small molecule metabolic process"/>
    <property type="evidence" value="ECO:0007669"/>
    <property type="project" value="UniProtKB-ARBA"/>
</dbReference>